<sequence length="70" mass="7982">MRVRAERPPWYIFVVGGALYIDMVRGGPGSYRLKMNQSEIEAEKHTLRDRGLLMQASIYCLPFSSVFSDA</sequence>
<dbReference type="Proteomes" id="UP001060215">
    <property type="component" value="Chromosome 14"/>
</dbReference>
<reference evidence="1 2" key="1">
    <citation type="journal article" date="2022" name="Plant J.">
        <title>Chromosome-level genome of Camellia lanceoleosa provides a valuable resource for understanding genome evolution and self-incompatibility.</title>
        <authorList>
            <person name="Gong W."/>
            <person name="Xiao S."/>
            <person name="Wang L."/>
            <person name="Liao Z."/>
            <person name="Chang Y."/>
            <person name="Mo W."/>
            <person name="Hu G."/>
            <person name="Li W."/>
            <person name="Zhao G."/>
            <person name="Zhu H."/>
            <person name="Hu X."/>
            <person name="Ji K."/>
            <person name="Xiang X."/>
            <person name="Song Q."/>
            <person name="Yuan D."/>
            <person name="Jin S."/>
            <person name="Zhang L."/>
        </authorList>
    </citation>
    <scope>NUCLEOTIDE SEQUENCE [LARGE SCALE GENOMIC DNA]</scope>
    <source>
        <strain evidence="1">SQ_2022a</strain>
    </source>
</reference>
<proteinExistence type="predicted"/>
<dbReference type="EMBL" id="CM045771">
    <property type="protein sequence ID" value="KAI7989488.1"/>
    <property type="molecule type" value="Genomic_DNA"/>
</dbReference>
<organism evidence="1 2">
    <name type="scientific">Camellia lanceoleosa</name>
    <dbReference type="NCBI Taxonomy" id="1840588"/>
    <lineage>
        <taxon>Eukaryota</taxon>
        <taxon>Viridiplantae</taxon>
        <taxon>Streptophyta</taxon>
        <taxon>Embryophyta</taxon>
        <taxon>Tracheophyta</taxon>
        <taxon>Spermatophyta</taxon>
        <taxon>Magnoliopsida</taxon>
        <taxon>eudicotyledons</taxon>
        <taxon>Gunneridae</taxon>
        <taxon>Pentapetalae</taxon>
        <taxon>asterids</taxon>
        <taxon>Ericales</taxon>
        <taxon>Theaceae</taxon>
        <taxon>Camellia</taxon>
    </lineage>
</organism>
<keyword evidence="2" id="KW-1185">Reference proteome</keyword>
<accession>A0ACC0FKX9</accession>
<name>A0ACC0FKX9_9ERIC</name>
<gene>
    <name evidence="1" type="ORF">LOK49_LG13G00194</name>
</gene>
<comment type="caution">
    <text evidence="1">The sequence shown here is derived from an EMBL/GenBank/DDBJ whole genome shotgun (WGS) entry which is preliminary data.</text>
</comment>
<evidence type="ECO:0000313" key="1">
    <source>
        <dbReference type="EMBL" id="KAI7989488.1"/>
    </source>
</evidence>
<evidence type="ECO:0000313" key="2">
    <source>
        <dbReference type="Proteomes" id="UP001060215"/>
    </source>
</evidence>
<protein>
    <submittedName>
        <fullName evidence="1">Acetyl-CoA carboxylase 1</fullName>
    </submittedName>
</protein>